<evidence type="ECO:0000256" key="1">
    <source>
        <dbReference type="SAM" id="Coils"/>
    </source>
</evidence>
<keyword evidence="1" id="KW-0175">Coiled coil</keyword>
<gene>
    <name evidence="3" type="ORF">PPRIM_AZ9-3.1.T0770114</name>
</gene>
<proteinExistence type="predicted"/>
<accession>A0A8S1NB89</accession>
<dbReference type="Proteomes" id="UP000688137">
    <property type="component" value="Unassembled WGS sequence"/>
</dbReference>
<reference evidence="3" key="1">
    <citation type="submission" date="2021-01" db="EMBL/GenBank/DDBJ databases">
        <authorList>
            <consortium name="Genoscope - CEA"/>
            <person name="William W."/>
        </authorList>
    </citation>
    <scope>NUCLEOTIDE SEQUENCE</scope>
</reference>
<evidence type="ECO:0000256" key="2">
    <source>
        <dbReference type="SAM" id="SignalP"/>
    </source>
</evidence>
<feature type="coiled-coil region" evidence="1">
    <location>
        <begin position="250"/>
        <end position="291"/>
    </location>
</feature>
<protein>
    <submittedName>
        <fullName evidence="3">Uncharacterized protein</fullName>
    </submittedName>
</protein>
<feature type="signal peptide" evidence="2">
    <location>
        <begin position="1"/>
        <end position="18"/>
    </location>
</feature>
<comment type="caution">
    <text evidence="3">The sequence shown here is derived from an EMBL/GenBank/DDBJ whole genome shotgun (WGS) entry which is preliminary data.</text>
</comment>
<keyword evidence="4" id="KW-1185">Reference proteome</keyword>
<sequence length="358" mass="40989">MKIAILLILAVSLNAVSTDLNRQAQKHVDALMKTNWGQTILQLAELHAHTGGVLQDLVGAIEEMIQQMQDELDEVEYNYGVRTNEHNSLSLQYTQEVQDADIDIQRSADTLENLLYPRREQLKGKIQQIIDYQEFNRKTVDEETLIREQEHEAFEAQIAEFNDAVGATDDALNLLSTLTNPSLVQIQKFQNNLRKIEARIKPHSQHQTLIKALITLASEQNFSDQGIIKQIVDKLNEFRNAVVDAINAATAQEAQDVQDYEDRIEQLDAEYAEFQRQITKITIDLNATQEKIEQFLSFQAQRQSDRNTAQALLDLENEQYADDTQIYTDLKNKLIRDIQVTEEAFSLVKSVDFSKIKV</sequence>
<evidence type="ECO:0000313" key="4">
    <source>
        <dbReference type="Proteomes" id="UP000688137"/>
    </source>
</evidence>
<evidence type="ECO:0000313" key="3">
    <source>
        <dbReference type="EMBL" id="CAD8086823.1"/>
    </source>
</evidence>
<organism evidence="3 4">
    <name type="scientific">Paramecium primaurelia</name>
    <dbReference type="NCBI Taxonomy" id="5886"/>
    <lineage>
        <taxon>Eukaryota</taxon>
        <taxon>Sar</taxon>
        <taxon>Alveolata</taxon>
        <taxon>Ciliophora</taxon>
        <taxon>Intramacronucleata</taxon>
        <taxon>Oligohymenophorea</taxon>
        <taxon>Peniculida</taxon>
        <taxon>Parameciidae</taxon>
        <taxon>Paramecium</taxon>
    </lineage>
</organism>
<dbReference type="AlphaFoldDB" id="A0A8S1NB89"/>
<keyword evidence="2" id="KW-0732">Signal</keyword>
<name>A0A8S1NB89_PARPR</name>
<dbReference type="EMBL" id="CAJJDM010000080">
    <property type="protein sequence ID" value="CAD8086823.1"/>
    <property type="molecule type" value="Genomic_DNA"/>
</dbReference>
<feature type="chain" id="PRO_5035718206" evidence="2">
    <location>
        <begin position="19"/>
        <end position="358"/>
    </location>
</feature>